<dbReference type="InterPro" id="IPR011712">
    <property type="entry name" value="Sig_transdc_His_kin_sub3_dim/P"/>
</dbReference>
<keyword evidence="14" id="KW-1185">Reference proteome</keyword>
<dbReference type="Gene3D" id="1.20.5.1930">
    <property type="match status" value="1"/>
</dbReference>
<dbReference type="SUPFAM" id="SSF158472">
    <property type="entry name" value="HAMP domain-like"/>
    <property type="match status" value="1"/>
</dbReference>
<dbReference type="InterPro" id="IPR036890">
    <property type="entry name" value="HATPase_C_sf"/>
</dbReference>
<dbReference type="AlphaFoldDB" id="A0A1G9YWA6"/>
<dbReference type="EMBL" id="FNHQ01000025">
    <property type="protein sequence ID" value="SDN12955.1"/>
    <property type="molecule type" value="Genomic_DNA"/>
</dbReference>
<dbReference type="PROSITE" id="PS50109">
    <property type="entry name" value="HIS_KIN"/>
    <property type="match status" value="1"/>
</dbReference>
<dbReference type="Gene3D" id="6.10.340.10">
    <property type="match status" value="1"/>
</dbReference>
<dbReference type="PANTHER" id="PTHR24421:SF10">
    <property type="entry name" value="NITRATE_NITRITE SENSOR PROTEIN NARQ"/>
    <property type="match status" value="1"/>
</dbReference>
<evidence type="ECO:0000256" key="10">
    <source>
        <dbReference type="SAM" id="Phobius"/>
    </source>
</evidence>
<dbReference type="PANTHER" id="PTHR24421">
    <property type="entry name" value="NITRATE/NITRITE SENSOR PROTEIN NARX-RELATED"/>
    <property type="match status" value="1"/>
</dbReference>
<evidence type="ECO:0000259" key="12">
    <source>
        <dbReference type="PROSITE" id="PS50885"/>
    </source>
</evidence>
<sequence>MGWFARLNIASKLSVMVASVIFVFSLLSGFILWSSLSEVMRQDLEARGKSIAMEISQFSSEPIQMGNLYALEELIFMAKNNNEFVEYIFIVDPNQKIMAHTFRNGIPEKLFPIHTYIQKNGTENDILEFESNMGQIDDIICPIEEGSLGYVRLGVNEKALIMMLAKNFFKLVCITLAVGLLGAWFVYKLAHIFTRPLEKLIHRAETISAGGFPSHPLTVRSGDEFGRLTTAMNNMAGSLQAGEIERKKLLGHLLNVQENERKRISMEIHDESGQALTALILSIRALANQVEDQEQREYILAVRDETYHILQKLRHLAVELRPPALDELGIEAAVQNLISGYQKFNNLTVTFICHLQQQPDDMTSLALYRIIQECLTNIIKHSHATKASVYLEGTQWVQLIVKDNGIGVTEEIIKKARQTNHLGIYGMQERIQILGGMMQITSEKPEWMTVYRIQLKAVTKGRDMDV</sequence>
<evidence type="ECO:0000256" key="7">
    <source>
        <dbReference type="ARBA" id="ARBA00022777"/>
    </source>
</evidence>
<dbReference type="GO" id="GO:0046983">
    <property type="term" value="F:protein dimerization activity"/>
    <property type="evidence" value="ECO:0007669"/>
    <property type="project" value="InterPro"/>
</dbReference>
<keyword evidence="4" id="KW-0597">Phosphoprotein</keyword>
<evidence type="ECO:0000256" key="2">
    <source>
        <dbReference type="ARBA" id="ARBA00004370"/>
    </source>
</evidence>
<comment type="subcellular location">
    <subcellularLocation>
        <location evidence="2">Membrane</location>
    </subcellularLocation>
</comment>
<keyword evidence="9" id="KW-0902">Two-component regulatory system</keyword>
<gene>
    <name evidence="13" type="ORF">SAMN05660299_02167</name>
</gene>
<protein>
    <recommendedName>
        <fullName evidence="3">histidine kinase</fullName>
        <ecNumber evidence="3">2.7.13.3</ecNumber>
    </recommendedName>
</protein>
<dbReference type="RefSeq" id="WP_091651750.1">
    <property type="nucleotide sequence ID" value="NZ_FNHQ01000025.1"/>
</dbReference>
<evidence type="ECO:0000256" key="6">
    <source>
        <dbReference type="ARBA" id="ARBA00022741"/>
    </source>
</evidence>
<feature type="domain" description="HAMP" evidence="12">
    <location>
        <begin position="191"/>
        <end position="244"/>
    </location>
</feature>
<dbReference type="CDD" id="cd06225">
    <property type="entry name" value="HAMP"/>
    <property type="match status" value="1"/>
</dbReference>
<dbReference type="InterPro" id="IPR050482">
    <property type="entry name" value="Sensor_HK_TwoCompSys"/>
</dbReference>
<dbReference type="PROSITE" id="PS50885">
    <property type="entry name" value="HAMP"/>
    <property type="match status" value="1"/>
</dbReference>
<dbReference type="CDD" id="cd16917">
    <property type="entry name" value="HATPase_UhpB-NarQ-NarX-like"/>
    <property type="match status" value="1"/>
</dbReference>
<name>A0A1G9YWA6_9FIRM</name>
<dbReference type="Pfam" id="PF02518">
    <property type="entry name" value="HATPase_c"/>
    <property type="match status" value="1"/>
</dbReference>
<dbReference type="SMART" id="SM00304">
    <property type="entry name" value="HAMP"/>
    <property type="match status" value="1"/>
</dbReference>
<dbReference type="GO" id="GO:0000155">
    <property type="term" value="F:phosphorelay sensor kinase activity"/>
    <property type="evidence" value="ECO:0007669"/>
    <property type="project" value="InterPro"/>
</dbReference>
<evidence type="ECO:0000256" key="4">
    <source>
        <dbReference type="ARBA" id="ARBA00022553"/>
    </source>
</evidence>
<keyword evidence="8" id="KW-0067">ATP-binding</keyword>
<dbReference type="OrthoDB" id="9781904at2"/>
<keyword evidence="10" id="KW-1133">Transmembrane helix</keyword>
<dbReference type="InterPro" id="IPR005467">
    <property type="entry name" value="His_kinase_dom"/>
</dbReference>
<accession>A0A1G9YWA6</accession>
<keyword evidence="7 13" id="KW-0418">Kinase</keyword>
<dbReference type="InterPro" id="IPR003594">
    <property type="entry name" value="HATPase_dom"/>
</dbReference>
<dbReference type="Gene3D" id="3.30.565.10">
    <property type="entry name" value="Histidine kinase-like ATPase, C-terminal domain"/>
    <property type="match status" value="1"/>
</dbReference>
<reference evidence="13 14" key="1">
    <citation type="submission" date="2016-10" db="EMBL/GenBank/DDBJ databases">
        <authorList>
            <person name="de Groot N.N."/>
        </authorList>
    </citation>
    <scope>NUCLEOTIDE SEQUENCE [LARGE SCALE GENOMIC DNA]</scope>
    <source>
        <strain evidence="13 14">DSM 16981</strain>
    </source>
</reference>
<dbReference type="Pfam" id="PF07730">
    <property type="entry name" value="HisKA_3"/>
    <property type="match status" value="1"/>
</dbReference>
<evidence type="ECO:0000256" key="9">
    <source>
        <dbReference type="ARBA" id="ARBA00023012"/>
    </source>
</evidence>
<dbReference type="InterPro" id="IPR003660">
    <property type="entry name" value="HAMP_dom"/>
</dbReference>
<dbReference type="Proteomes" id="UP000199309">
    <property type="component" value="Unassembled WGS sequence"/>
</dbReference>
<dbReference type="EC" id="2.7.13.3" evidence="3"/>
<evidence type="ECO:0000259" key="11">
    <source>
        <dbReference type="PROSITE" id="PS50109"/>
    </source>
</evidence>
<dbReference type="STRING" id="349095.SAMN05660299_02167"/>
<comment type="catalytic activity">
    <reaction evidence="1">
        <text>ATP + protein L-histidine = ADP + protein N-phospho-L-histidine.</text>
        <dbReference type="EC" id="2.7.13.3"/>
    </reaction>
</comment>
<dbReference type="SUPFAM" id="SSF55874">
    <property type="entry name" value="ATPase domain of HSP90 chaperone/DNA topoisomerase II/histidine kinase"/>
    <property type="match status" value="1"/>
</dbReference>
<evidence type="ECO:0000313" key="14">
    <source>
        <dbReference type="Proteomes" id="UP000199309"/>
    </source>
</evidence>
<keyword evidence="10" id="KW-0812">Transmembrane</keyword>
<keyword evidence="5" id="KW-0808">Transferase</keyword>
<feature type="domain" description="Histidine kinase" evidence="11">
    <location>
        <begin position="267"/>
        <end position="459"/>
    </location>
</feature>
<keyword evidence="6" id="KW-0547">Nucleotide-binding</keyword>
<proteinExistence type="predicted"/>
<evidence type="ECO:0000256" key="5">
    <source>
        <dbReference type="ARBA" id="ARBA00022679"/>
    </source>
</evidence>
<evidence type="ECO:0000256" key="1">
    <source>
        <dbReference type="ARBA" id="ARBA00000085"/>
    </source>
</evidence>
<dbReference type="GO" id="GO:0016020">
    <property type="term" value="C:membrane"/>
    <property type="evidence" value="ECO:0007669"/>
    <property type="project" value="UniProtKB-SubCell"/>
</dbReference>
<feature type="transmembrane region" description="Helical" evidence="10">
    <location>
        <begin position="13"/>
        <end position="33"/>
    </location>
</feature>
<evidence type="ECO:0000256" key="3">
    <source>
        <dbReference type="ARBA" id="ARBA00012438"/>
    </source>
</evidence>
<dbReference type="GO" id="GO:0005524">
    <property type="term" value="F:ATP binding"/>
    <property type="evidence" value="ECO:0007669"/>
    <property type="project" value="UniProtKB-KW"/>
</dbReference>
<feature type="transmembrane region" description="Helical" evidence="10">
    <location>
        <begin position="168"/>
        <end position="187"/>
    </location>
</feature>
<keyword evidence="10" id="KW-0472">Membrane</keyword>
<dbReference type="Pfam" id="PF00672">
    <property type="entry name" value="HAMP"/>
    <property type="match status" value="1"/>
</dbReference>
<evidence type="ECO:0000256" key="8">
    <source>
        <dbReference type="ARBA" id="ARBA00022840"/>
    </source>
</evidence>
<evidence type="ECO:0000313" key="13">
    <source>
        <dbReference type="EMBL" id="SDN12955.1"/>
    </source>
</evidence>
<organism evidence="13 14">
    <name type="scientific">Megasphaera paucivorans</name>
    <dbReference type="NCBI Taxonomy" id="349095"/>
    <lineage>
        <taxon>Bacteria</taxon>
        <taxon>Bacillati</taxon>
        <taxon>Bacillota</taxon>
        <taxon>Negativicutes</taxon>
        <taxon>Veillonellales</taxon>
        <taxon>Veillonellaceae</taxon>
        <taxon>Megasphaera</taxon>
    </lineage>
</organism>
<dbReference type="SMART" id="SM00387">
    <property type="entry name" value="HATPase_c"/>
    <property type="match status" value="1"/>
</dbReference>